<keyword evidence="2" id="KW-0677">Repeat</keyword>
<proteinExistence type="predicted"/>
<organism evidence="4 5">
    <name type="scientific">Durusdinium trenchii</name>
    <dbReference type="NCBI Taxonomy" id="1381693"/>
    <lineage>
        <taxon>Eukaryota</taxon>
        <taxon>Sar</taxon>
        <taxon>Alveolata</taxon>
        <taxon>Dinophyceae</taxon>
        <taxon>Suessiales</taxon>
        <taxon>Symbiodiniaceae</taxon>
        <taxon>Durusdinium</taxon>
    </lineage>
</organism>
<evidence type="ECO:0000256" key="1">
    <source>
        <dbReference type="ARBA" id="ARBA00022441"/>
    </source>
</evidence>
<evidence type="ECO:0000313" key="5">
    <source>
        <dbReference type="Proteomes" id="UP001642484"/>
    </source>
</evidence>
<dbReference type="EMBL" id="CAXAMN010000001">
    <property type="protein sequence ID" value="CAK8985295.1"/>
    <property type="molecule type" value="Genomic_DNA"/>
</dbReference>
<keyword evidence="1" id="KW-0880">Kelch repeat</keyword>
<keyword evidence="3" id="KW-0175">Coiled coil</keyword>
<evidence type="ECO:0000256" key="3">
    <source>
        <dbReference type="SAM" id="Coils"/>
    </source>
</evidence>
<keyword evidence="5" id="KW-1185">Reference proteome</keyword>
<comment type="caution">
    <text evidence="4">The sequence shown here is derived from an EMBL/GenBank/DDBJ whole genome shotgun (WGS) entry which is preliminary data.</text>
</comment>
<dbReference type="Proteomes" id="UP001642484">
    <property type="component" value="Unassembled WGS sequence"/>
</dbReference>
<accession>A0ABP0H923</accession>
<evidence type="ECO:0000256" key="2">
    <source>
        <dbReference type="ARBA" id="ARBA00022737"/>
    </source>
</evidence>
<dbReference type="InterPro" id="IPR006652">
    <property type="entry name" value="Kelch_1"/>
</dbReference>
<dbReference type="SMART" id="SM00612">
    <property type="entry name" value="Kelch"/>
    <property type="match status" value="6"/>
</dbReference>
<gene>
    <name evidence="4" type="ORF">CCMP2556_LOCUS75</name>
</gene>
<dbReference type="InterPro" id="IPR015915">
    <property type="entry name" value="Kelch-typ_b-propeller"/>
</dbReference>
<dbReference type="SUPFAM" id="SSF117281">
    <property type="entry name" value="Kelch motif"/>
    <property type="match status" value="1"/>
</dbReference>
<feature type="coiled-coil region" evidence="3">
    <location>
        <begin position="45"/>
        <end position="72"/>
    </location>
</feature>
<dbReference type="PRINTS" id="PR00501">
    <property type="entry name" value="KELCHREPEAT"/>
</dbReference>
<sequence>MFRILPLDRIHFGKALLEEHGSSLHGLATQQQALEKRQDLLAQEAQQRNLQLHELRREHRKLLKDFHELRDEYGAVRDCLTAANVVTTPNLCRHLSRRRAPRVFKRILEEPGLAMVLGSVMGVMSSMRLRETAHVADGLSKCLGLLKKRMPPDIYVLGGKNDSSPALCAVECFSPLRGEWQAVPPMRVSRYGCAAATLNGLLYVVGGHDGQKALASAERFDPTVKKWSRLPDMPTPRSRCAAVAVKGRLHVLGGRAESRLTSPQALPTERFDPRTCKWEALPAMPLAPLGCAAAELKGTIYAVGVNADRSMIVEVFDPAACTWSARAPVPRHRFGVAAASVAGSLYIAGGHNGQKAVAELERCDLRKQGHWEQLPPAPSARHGSAAAAAGGSFYLIGGDDGKSLATVERFDPMLKRWVTLPPLPTGRFGCAAAAAWA</sequence>
<dbReference type="Pfam" id="PF01344">
    <property type="entry name" value="Kelch_1"/>
    <property type="match status" value="5"/>
</dbReference>
<name>A0ABP0H923_9DINO</name>
<dbReference type="Gene3D" id="2.120.10.80">
    <property type="entry name" value="Kelch-type beta propeller"/>
    <property type="match status" value="2"/>
</dbReference>
<reference evidence="4 5" key="1">
    <citation type="submission" date="2024-02" db="EMBL/GenBank/DDBJ databases">
        <authorList>
            <person name="Chen Y."/>
            <person name="Shah S."/>
            <person name="Dougan E. K."/>
            <person name="Thang M."/>
            <person name="Chan C."/>
        </authorList>
    </citation>
    <scope>NUCLEOTIDE SEQUENCE [LARGE SCALE GENOMIC DNA]</scope>
</reference>
<evidence type="ECO:0000313" key="4">
    <source>
        <dbReference type="EMBL" id="CAK8985295.1"/>
    </source>
</evidence>
<dbReference type="PANTHER" id="PTHR46344:SF27">
    <property type="entry name" value="KELCH REPEAT SUPERFAMILY PROTEIN"/>
    <property type="match status" value="1"/>
</dbReference>
<protein>
    <submittedName>
        <fullName evidence="4">Uncharacterized protein</fullName>
    </submittedName>
</protein>
<dbReference type="PANTHER" id="PTHR46344">
    <property type="entry name" value="OS02G0202900 PROTEIN"/>
    <property type="match status" value="1"/>
</dbReference>